<evidence type="ECO:0000259" key="2">
    <source>
        <dbReference type="Pfam" id="PF12061"/>
    </source>
</evidence>
<dbReference type="InterPro" id="IPR055414">
    <property type="entry name" value="LRR_R13L4/SHOC2-like"/>
</dbReference>
<dbReference type="PANTHER" id="PTHR47186">
    <property type="entry name" value="LEUCINE-RICH REPEAT-CONTAINING PROTEIN 57"/>
    <property type="match status" value="1"/>
</dbReference>
<protein>
    <submittedName>
        <fullName evidence="4">OLC1v1012288C1</fullName>
    </submittedName>
</protein>
<gene>
    <name evidence="4" type="ORF">OLC1_LOCUS19220</name>
</gene>
<feature type="domain" description="Disease resistance R13L4/SHOC-2-like LRR" evidence="3">
    <location>
        <begin position="363"/>
        <end position="471"/>
    </location>
</feature>
<organism evidence="4 5">
    <name type="scientific">Oldenlandia corymbosa var. corymbosa</name>
    <dbReference type="NCBI Taxonomy" id="529605"/>
    <lineage>
        <taxon>Eukaryota</taxon>
        <taxon>Viridiplantae</taxon>
        <taxon>Streptophyta</taxon>
        <taxon>Embryophyta</taxon>
        <taxon>Tracheophyta</taxon>
        <taxon>Spermatophyta</taxon>
        <taxon>Magnoliopsida</taxon>
        <taxon>eudicotyledons</taxon>
        <taxon>Gunneridae</taxon>
        <taxon>Pentapetalae</taxon>
        <taxon>asterids</taxon>
        <taxon>lamiids</taxon>
        <taxon>Gentianales</taxon>
        <taxon>Rubiaceae</taxon>
        <taxon>Rubioideae</taxon>
        <taxon>Spermacoceae</taxon>
        <taxon>Hedyotis-Oldenlandia complex</taxon>
        <taxon>Oldenlandia</taxon>
    </lineage>
</organism>
<proteinExistence type="predicted"/>
<reference evidence="4" key="1">
    <citation type="submission" date="2023-03" db="EMBL/GenBank/DDBJ databases">
        <authorList>
            <person name="Julca I."/>
        </authorList>
    </citation>
    <scope>NUCLEOTIDE SEQUENCE</scope>
</reference>
<dbReference type="Pfam" id="PF23598">
    <property type="entry name" value="LRR_14"/>
    <property type="match status" value="1"/>
</dbReference>
<dbReference type="SUPFAM" id="SSF52058">
    <property type="entry name" value="L domain-like"/>
    <property type="match status" value="1"/>
</dbReference>
<feature type="domain" description="Late blight resistance protein R1A-like N-terminal" evidence="2">
    <location>
        <begin position="75"/>
        <end position="209"/>
    </location>
</feature>
<dbReference type="AlphaFoldDB" id="A0AAV1DVK5"/>
<dbReference type="InterPro" id="IPR021929">
    <property type="entry name" value="R1A-like_N"/>
</dbReference>
<dbReference type="EMBL" id="OX459124">
    <property type="protein sequence ID" value="CAI9111938.1"/>
    <property type="molecule type" value="Genomic_DNA"/>
</dbReference>
<evidence type="ECO:0000259" key="3">
    <source>
        <dbReference type="Pfam" id="PF23598"/>
    </source>
</evidence>
<accession>A0AAV1DVK5</accession>
<evidence type="ECO:0000313" key="4">
    <source>
        <dbReference type="EMBL" id="CAI9111938.1"/>
    </source>
</evidence>
<dbReference type="Proteomes" id="UP001161247">
    <property type="component" value="Chromosome 7"/>
</dbReference>
<keyword evidence="5" id="KW-1185">Reference proteome</keyword>
<dbReference type="Gene3D" id="3.80.10.10">
    <property type="entry name" value="Ribonuclease Inhibitor"/>
    <property type="match status" value="1"/>
</dbReference>
<sequence length="486" mass="55306">MFIGCLAKCAEAGKDINLINAIASIEDGLSTLIIKNDGEDLDFVTQDLLNKFEQLEPEITDLCVVLLDSLRSMSCSSDEILKLLDCLVGNFQDLDSLKDDIIVSSKNQIIVIGRKLSVLRTLVDFSAKRCNDNQMLDYFLNYVKDLVDSAASLSLLCLLERKDGAMAAQGLETSFTDHSEKCLPCTPEVTEMFIGLLKASKSSRSDKFRVSEEVFCLVDFILKDLVDPSKDYSTQILKEGLIMMITFLMDPTDEAVTIGGDGIFPRMNVVDENLQEMVKHYSSRIAYAEPQVMIVHKEIMSSAHAFLHTDDPIWYDMLQLLDVIEAIKLIQTKAKKYSDQLYKKRMSKDNFLQCVHDSDVAPPSSNAKRLLNVLDLERINIDGPFPQEITLIIHLRYLAILCEATELPESILNLWNLETLIVKHLKDIVLPETFWRMKSLRHVDIGSLYLNGLEDREYSQLENLEMLSTLRRFPRIRKLKFDLLED</sequence>
<dbReference type="Pfam" id="PF12061">
    <property type="entry name" value="NB-LRR"/>
    <property type="match status" value="1"/>
</dbReference>
<evidence type="ECO:0000256" key="1">
    <source>
        <dbReference type="ARBA" id="ARBA00022737"/>
    </source>
</evidence>
<dbReference type="InterPro" id="IPR032675">
    <property type="entry name" value="LRR_dom_sf"/>
</dbReference>
<keyword evidence="1" id="KW-0677">Repeat</keyword>
<dbReference type="PANTHER" id="PTHR47186:SF3">
    <property type="entry name" value="OS09G0267800 PROTEIN"/>
    <property type="match status" value="1"/>
</dbReference>
<evidence type="ECO:0000313" key="5">
    <source>
        <dbReference type="Proteomes" id="UP001161247"/>
    </source>
</evidence>
<name>A0AAV1DVK5_OLDCO</name>